<evidence type="ECO:0000313" key="5">
    <source>
        <dbReference type="Proteomes" id="UP000321491"/>
    </source>
</evidence>
<dbReference type="PANTHER" id="PTHR45526">
    <property type="entry name" value="TRANSCRIPTIONAL REGULATORY PROTEIN DPIA"/>
    <property type="match status" value="1"/>
</dbReference>
<dbReference type="Pfam" id="PF00072">
    <property type="entry name" value="Response_reg"/>
    <property type="match status" value="1"/>
</dbReference>
<protein>
    <recommendedName>
        <fullName evidence="3">Response regulatory domain-containing protein</fullName>
    </recommendedName>
</protein>
<dbReference type="InterPro" id="IPR051271">
    <property type="entry name" value="2C-system_Tx_regulators"/>
</dbReference>
<dbReference type="PANTHER" id="PTHR45526:SF1">
    <property type="entry name" value="TRANSCRIPTIONAL REGULATORY PROTEIN DCUR-RELATED"/>
    <property type="match status" value="1"/>
</dbReference>
<dbReference type="Pfam" id="PF08279">
    <property type="entry name" value="HTH_11"/>
    <property type="match status" value="1"/>
</dbReference>
<dbReference type="EMBL" id="BJXW01000011">
    <property type="protein sequence ID" value="GEN30925.1"/>
    <property type="molecule type" value="Genomic_DNA"/>
</dbReference>
<sequence>MIEPDVILIDYHMPEWDGLRTIKEIRKLNEHVPIIILTVDDRQKIADKFIKEGATDFALKPIKAPDLISRIRVNLKIGQLTKKDNNVFVEKGINEKTLRSIKLFLIKQDKPVTIEDMVEKLPVSYQTINRYLNYLEAEGMLQVILEYGRTGRPKNWYRLQITQIS</sequence>
<organism evidence="4 5">
    <name type="scientific">Cerasibacillus quisquiliarum</name>
    <dbReference type="NCBI Taxonomy" id="227865"/>
    <lineage>
        <taxon>Bacteria</taxon>
        <taxon>Bacillati</taxon>
        <taxon>Bacillota</taxon>
        <taxon>Bacilli</taxon>
        <taxon>Bacillales</taxon>
        <taxon>Bacillaceae</taxon>
        <taxon>Cerasibacillus</taxon>
    </lineage>
</organism>
<dbReference type="SUPFAM" id="SSF52172">
    <property type="entry name" value="CheY-like"/>
    <property type="match status" value="1"/>
</dbReference>
<dbReference type="Gene3D" id="1.10.10.10">
    <property type="entry name" value="Winged helix-like DNA-binding domain superfamily/Winged helix DNA-binding domain"/>
    <property type="match status" value="1"/>
</dbReference>
<dbReference type="GO" id="GO:0000156">
    <property type="term" value="F:phosphorelay response regulator activity"/>
    <property type="evidence" value="ECO:0007669"/>
    <property type="project" value="TreeGrafter"/>
</dbReference>
<dbReference type="InterPro" id="IPR001789">
    <property type="entry name" value="Sig_transdc_resp-reg_receiver"/>
</dbReference>
<dbReference type="Proteomes" id="UP000321491">
    <property type="component" value="Unassembled WGS sequence"/>
</dbReference>
<dbReference type="InterPro" id="IPR011006">
    <property type="entry name" value="CheY-like_superfamily"/>
</dbReference>
<dbReference type="PROSITE" id="PS50110">
    <property type="entry name" value="RESPONSE_REGULATORY"/>
    <property type="match status" value="1"/>
</dbReference>
<evidence type="ECO:0000313" key="4">
    <source>
        <dbReference type="EMBL" id="GEN30925.1"/>
    </source>
</evidence>
<proteinExistence type="predicted"/>
<dbReference type="InterPro" id="IPR036390">
    <property type="entry name" value="WH_DNA-bd_sf"/>
</dbReference>
<evidence type="ECO:0000256" key="2">
    <source>
        <dbReference type="PROSITE-ProRule" id="PRU00169"/>
    </source>
</evidence>
<keyword evidence="2" id="KW-0597">Phosphoprotein</keyword>
<dbReference type="AlphaFoldDB" id="A0A511UWC2"/>
<comment type="caution">
    <text evidence="4">The sequence shown here is derived from an EMBL/GenBank/DDBJ whole genome shotgun (WGS) entry which is preliminary data.</text>
</comment>
<dbReference type="Gene3D" id="3.40.50.2300">
    <property type="match status" value="1"/>
</dbReference>
<evidence type="ECO:0000256" key="1">
    <source>
        <dbReference type="ARBA" id="ARBA00023012"/>
    </source>
</evidence>
<name>A0A511UWC2_9BACI</name>
<feature type="domain" description="Response regulatory" evidence="3">
    <location>
        <begin position="1"/>
        <end position="75"/>
    </location>
</feature>
<evidence type="ECO:0000259" key="3">
    <source>
        <dbReference type="PROSITE" id="PS50110"/>
    </source>
</evidence>
<accession>A0A511UWC2</accession>
<dbReference type="InterPro" id="IPR013196">
    <property type="entry name" value="HTH_11"/>
</dbReference>
<feature type="modified residue" description="4-aspartylphosphate" evidence="2">
    <location>
        <position position="10"/>
    </location>
</feature>
<dbReference type="InterPro" id="IPR036388">
    <property type="entry name" value="WH-like_DNA-bd_sf"/>
</dbReference>
<dbReference type="SUPFAM" id="SSF46785">
    <property type="entry name" value="Winged helix' DNA-binding domain"/>
    <property type="match status" value="1"/>
</dbReference>
<dbReference type="OrthoDB" id="9759232at2"/>
<reference evidence="4 5" key="1">
    <citation type="submission" date="2019-07" db="EMBL/GenBank/DDBJ databases">
        <title>Whole genome shotgun sequence of Cerasibacillus quisquiliarum NBRC 102429.</title>
        <authorList>
            <person name="Hosoyama A."/>
            <person name="Uohara A."/>
            <person name="Ohji S."/>
            <person name="Ichikawa N."/>
        </authorList>
    </citation>
    <scope>NUCLEOTIDE SEQUENCE [LARGE SCALE GENOMIC DNA]</scope>
    <source>
        <strain evidence="4 5">NBRC 102429</strain>
    </source>
</reference>
<gene>
    <name evidence="4" type="ORF">CQU01_11630</name>
</gene>
<keyword evidence="5" id="KW-1185">Reference proteome</keyword>
<keyword evidence="1" id="KW-0902">Two-component regulatory system</keyword>